<evidence type="ECO:0000313" key="2">
    <source>
        <dbReference type="Proteomes" id="UP001296943"/>
    </source>
</evidence>
<name>A0ABS2N2I0_9BACI</name>
<dbReference type="Proteomes" id="UP001296943">
    <property type="component" value="Unassembled WGS sequence"/>
</dbReference>
<dbReference type="RefSeq" id="WP_204500682.1">
    <property type="nucleotide sequence ID" value="NZ_JAFBDR010000016.1"/>
</dbReference>
<evidence type="ECO:0000313" key="1">
    <source>
        <dbReference type="EMBL" id="MBM7572347.1"/>
    </source>
</evidence>
<comment type="caution">
    <text evidence="1">The sequence shown here is derived from an EMBL/GenBank/DDBJ whole genome shotgun (WGS) entry which is preliminary data.</text>
</comment>
<organism evidence="1 2">
    <name type="scientific">Aquibacillus albus</name>
    <dbReference type="NCBI Taxonomy" id="1168171"/>
    <lineage>
        <taxon>Bacteria</taxon>
        <taxon>Bacillati</taxon>
        <taxon>Bacillota</taxon>
        <taxon>Bacilli</taxon>
        <taxon>Bacillales</taxon>
        <taxon>Bacillaceae</taxon>
        <taxon>Aquibacillus</taxon>
    </lineage>
</organism>
<accession>A0ABS2N2I0</accession>
<dbReference type="EMBL" id="JAFBDR010000016">
    <property type="protein sequence ID" value="MBM7572347.1"/>
    <property type="molecule type" value="Genomic_DNA"/>
</dbReference>
<reference evidence="1 2" key="1">
    <citation type="submission" date="2021-01" db="EMBL/GenBank/DDBJ databases">
        <title>Genomic Encyclopedia of Type Strains, Phase IV (KMG-IV): sequencing the most valuable type-strain genomes for metagenomic binning, comparative biology and taxonomic classification.</title>
        <authorList>
            <person name="Goeker M."/>
        </authorList>
    </citation>
    <scope>NUCLEOTIDE SEQUENCE [LARGE SCALE GENOMIC DNA]</scope>
    <source>
        <strain evidence="1 2">DSM 23711</strain>
    </source>
</reference>
<proteinExistence type="predicted"/>
<evidence type="ECO:0008006" key="3">
    <source>
        <dbReference type="Google" id="ProtNLM"/>
    </source>
</evidence>
<protein>
    <recommendedName>
        <fullName evidence="3">DUF1292 domain-containing protein</fullName>
    </recommendedName>
</protein>
<gene>
    <name evidence="1" type="ORF">JOC48_002850</name>
</gene>
<sequence>MKKVNVKYKYIETLTGEQVINNYDAYQLDEKRVVEIDTAEEEIVIQPLTEYRDGNLVYDEDADRDQDDSILISVQNSKEFDIFDEAVVNFFKYLVELNYKR</sequence>
<keyword evidence="2" id="KW-1185">Reference proteome</keyword>